<evidence type="ECO:0000313" key="2">
    <source>
        <dbReference type="Proteomes" id="UP000788993"/>
    </source>
</evidence>
<dbReference type="AlphaFoldDB" id="A0A9P8P4P1"/>
<comment type="caution">
    <text evidence="1">The sequence shown here is derived from an EMBL/GenBank/DDBJ whole genome shotgun (WGS) entry which is preliminary data.</text>
</comment>
<reference evidence="1" key="1">
    <citation type="journal article" date="2021" name="Open Biol.">
        <title>Shared evolutionary footprints suggest mitochondrial oxidative damage underlies multiple complex I losses in fungi.</title>
        <authorList>
            <person name="Schikora-Tamarit M.A."/>
            <person name="Marcet-Houben M."/>
            <person name="Nosek J."/>
            <person name="Gabaldon T."/>
        </authorList>
    </citation>
    <scope>NUCLEOTIDE SEQUENCE</scope>
    <source>
        <strain evidence="1">NCAIM Y.01608</strain>
    </source>
</reference>
<gene>
    <name evidence="1" type="ORF">OGATHE_003791</name>
</gene>
<evidence type="ECO:0000313" key="1">
    <source>
        <dbReference type="EMBL" id="KAH3664976.1"/>
    </source>
</evidence>
<sequence length="170" mass="18974">MERVRRLNNRWFDKVALGRVGKAAAQQLELGVVLDGVDRRAQLVERVFVDHRAHELVQAVGGRGVGGHDLVGMFHELFFELWPDLSVYIQTRGCRAFLALVLECAANRRQNSVAHIGRLIHQMEVLATCLSDNPWEVSVFALGGVVGDFSPNVAKNLRRAGEMQSVEIFV</sequence>
<protein>
    <submittedName>
        <fullName evidence="1">Uncharacterized protein</fullName>
    </submittedName>
</protein>
<dbReference type="EMBL" id="JAEUBD010001178">
    <property type="protein sequence ID" value="KAH3664976.1"/>
    <property type="molecule type" value="Genomic_DNA"/>
</dbReference>
<accession>A0A9P8P4P1</accession>
<dbReference type="Proteomes" id="UP000788993">
    <property type="component" value="Unassembled WGS sequence"/>
</dbReference>
<keyword evidence="2" id="KW-1185">Reference proteome</keyword>
<proteinExistence type="predicted"/>
<reference evidence="1" key="2">
    <citation type="submission" date="2021-01" db="EMBL/GenBank/DDBJ databases">
        <authorList>
            <person name="Schikora-Tamarit M.A."/>
        </authorList>
    </citation>
    <scope>NUCLEOTIDE SEQUENCE</scope>
    <source>
        <strain evidence="1">NCAIM Y.01608</strain>
    </source>
</reference>
<name>A0A9P8P4P1_9ASCO</name>
<organism evidence="1 2">
    <name type="scientific">Ogataea polymorpha</name>
    <dbReference type="NCBI Taxonomy" id="460523"/>
    <lineage>
        <taxon>Eukaryota</taxon>
        <taxon>Fungi</taxon>
        <taxon>Dikarya</taxon>
        <taxon>Ascomycota</taxon>
        <taxon>Saccharomycotina</taxon>
        <taxon>Pichiomycetes</taxon>
        <taxon>Pichiales</taxon>
        <taxon>Pichiaceae</taxon>
        <taxon>Ogataea</taxon>
    </lineage>
</organism>